<name>A0A7W6FX14_9SPHN</name>
<dbReference type="EMBL" id="JACIDY010000001">
    <property type="protein sequence ID" value="MBB3938746.1"/>
    <property type="molecule type" value="Genomic_DNA"/>
</dbReference>
<dbReference type="AlphaFoldDB" id="A0A7W6FX14"/>
<comment type="caution">
    <text evidence="1">The sequence shown here is derived from an EMBL/GenBank/DDBJ whole genome shotgun (WGS) entry which is preliminary data.</text>
</comment>
<protein>
    <submittedName>
        <fullName evidence="1">(2Fe-2S) ferredoxin</fullName>
    </submittedName>
</protein>
<dbReference type="Gene3D" id="3.40.30.10">
    <property type="entry name" value="Glutaredoxin"/>
    <property type="match status" value="1"/>
</dbReference>
<dbReference type="Proteomes" id="UP000561459">
    <property type="component" value="Unassembled WGS sequence"/>
</dbReference>
<sequence>MRFLSALHDISASLRGQSLRVTTSRKDIDKAQVAFVKIGGPIVRRQIFLCAEPQKGECCRPEVGAAAWKYLKKRLKQLGLDGSGGVARTKADCLRICVAGPIAVVWPDGVWYHSCTEDVLEQIIQQHLIGGKPVEAFRLRPPQGATLEPITVED</sequence>
<proteinExistence type="predicted"/>
<evidence type="ECO:0000313" key="1">
    <source>
        <dbReference type="EMBL" id="MBB3938746.1"/>
    </source>
</evidence>
<evidence type="ECO:0000313" key="2">
    <source>
        <dbReference type="Proteomes" id="UP000561459"/>
    </source>
</evidence>
<dbReference type="CDD" id="cd02980">
    <property type="entry name" value="TRX_Fd_family"/>
    <property type="match status" value="1"/>
</dbReference>
<dbReference type="InterPro" id="IPR036249">
    <property type="entry name" value="Thioredoxin-like_sf"/>
</dbReference>
<dbReference type="RefSeq" id="WP_246388185.1">
    <property type="nucleotide sequence ID" value="NZ_JACIDY010000001.1"/>
</dbReference>
<organism evidence="1 2">
    <name type="scientific">Novosphingobium fluoreni</name>
    <dbReference type="NCBI Taxonomy" id="1391222"/>
    <lineage>
        <taxon>Bacteria</taxon>
        <taxon>Pseudomonadati</taxon>
        <taxon>Pseudomonadota</taxon>
        <taxon>Alphaproteobacteria</taxon>
        <taxon>Sphingomonadales</taxon>
        <taxon>Sphingomonadaceae</taxon>
        <taxon>Novosphingobium</taxon>
    </lineage>
</organism>
<dbReference type="SUPFAM" id="SSF52833">
    <property type="entry name" value="Thioredoxin-like"/>
    <property type="match status" value="1"/>
</dbReference>
<keyword evidence="2" id="KW-1185">Reference proteome</keyword>
<gene>
    <name evidence="1" type="ORF">GGR39_000375</name>
</gene>
<reference evidence="1 2" key="1">
    <citation type="submission" date="2020-08" db="EMBL/GenBank/DDBJ databases">
        <title>Genomic Encyclopedia of Type Strains, Phase IV (KMG-IV): sequencing the most valuable type-strain genomes for metagenomic binning, comparative biology and taxonomic classification.</title>
        <authorList>
            <person name="Goeker M."/>
        </authorList>
    </citation>
    <scope>NUCLEOTIDE SEQUENCE [LARGE SCALE GENOMIC DNA]</scope>
    <source>
        <strain evidence="1 2">DSM 27568</strain>
    </source>
</reference>
<accession>A0A7W6FX14</accession>